<proteinExistence type="predicted"/>
<evidence type="ECO:0000313" key="3">
    <source>
        <dbReference type="Proteomes" id="UP000011626"/>
    </source>
</evidence>
<name>M0CTB7_9EURY</name>
<accession>M0CTB7</accession>
<feature type="region of interest" description="Disordered" evidence="1">
    <location>
        <begin position="69"/>
        <end position="90"/>
    </location>
</feature>
<sequence>MAALSDTESSADNTVQAGTLDLTLDGSSQTVTFLDEAGIAPGDSGNGSVTLGNDGTIPGTLEIEVTRVESTENGYYGKEKGQDGSPSDGELDEYLEVRALLGGTELIGWTTANVVSEGQTITAPSSIQGGSSTSFTVEWRLPNDTSNLAQSDGFEFDLTFRLTQEGSA</sequence>
<dbReference type="eggNOG" id="arCOG05861">
    <property type="taxonomic scope" value="Archaea"/>
</dbReference>
<reference evidence="2 3" key="1">
    <citation type="journal article" date="2014" name="PLoS Genet.">
        <title>Phylogenetically driven sequencing of extremely halophilic archaea reveals strategies for static and dynamic osmo-response.</title>
        <authorList>
            <person name="Becker E.A."/>
            <person name="Seitzer P.M."/>
            <person name="Tritt A."/>
            <person name="Larsen D."/>
            <person name="Krusor M."/>
            <person name="Yao A.I."/>
            <person name="Wu D."/>
            <person name="Madern D."/>
            <person name="Eisen J.A."/>
            <person name="Darling A.E."/>
            <person name="Facciotti M.T."/>
        </authorList>
    </citation>
    <scope>NUCLEOTIDE SEQUENCE [LARGE SCALE GENOMIC DNA]</scope>
    <source>
        <strain evidence="2 3">2-9-1</strain>
    </source>
</reference>
<protein>
    <submittedName>
        <fullName evidence="2">Uncharacterized protein</fullName>
    </submittedName>
</protein>
<evidence type="ECO:0000256" key="1">
    <source>
        <dbReference type="SAM" id="MobiDB-lite"/>
    </source>
</evidence>
<dbReference type="AlphaFoldDB" id="M0CTB7"/>
<evidence type="ECO:0000313" key="2">
    <source>
        <dbReference type="EMBL" id="ELZ25114.1"/>
    </source>
</evidence>
<dbReference type="Proteomes" id="UP000011626">
    <property type="component" value="Unassembled WGS sequence"/>
</dbReference>
<dbReference type="EMBL" id="AOIU01000026">
    <property type="protein sequence ID" value="ELZ25114.1"/>
    <property type="molecule type" value="Genomic_DNA"/>
</dbReference>
<feature type="region of interest" description="Disordered" evidence="1">
    <location>
        <begin position="37"/>
        <end position="57"/>
    </location>
</feature>
<keyword evidence="3" id="KW-1185">Reference proteome</keyword>
<organism evidence="2 3">
    <name type="scientific">Halosimplex carlsbadense 2-9-1</name>
    <dbReference type="NCBI Taxonomy" id="797114"/>
    <lineage>
        <taxon>Archaea</taxon>
        <taxon>Methanobacteriati</taxon>
        <taxon>Methanobacteriota</taxon>
        <taxon>Stenosarchaea group</taxon>
        <taxon>Halobacteria</taxon>
        <taxon>Halobacteriales</taxon>
        <taxon>Haloarculaceae</taxon>
        <taxon>Halosimplex</taxon>
    </lineage>
</organism>
<gene>
    <name evidence="2" type="ORF">C475_11224</name>
</gene>
<comment type="caution">
    <text evidence="2">The sequence shown here is derived from an EMBL/GenBank/DDBJ whole genome shotgun (WGS) entry which is preliminary data.</text>
</comment>
<dbReference type="STRING" id="797114.C475_11224"/>